<evidence type="ECO:0000313" key="2">
    <source>
        <dbReference type="EMBL" id="CBW47034.1"/>
    </source>
</evidence>
<evidence type="ECO:0000313" key="3">
    <source>
        <dbReference type="Proteomes" id="UP000258344"/>
    </source>
</evidence>
<evidence type="ECO:0000256" key="1">
    <source>
        <dbReference type="SAM" id="MobiDB-lite"/>
    </source>
</evidence>
<protein>
    <submittedName>
        <fullName evidence="2">N4 rIIB-like protein</fullName>
    </submittedName>
</protein>
<proteinExistence type="predicted"/>
<dbReference type="EMBL" id="FR682616">
    <property type="protein sequence ID" value="CBW47034.1"/>
    <property type="molecule type" value="Genomic_DNA"/>
</dbReference>
<feature type="region of interest" description="Disordered" evidence="1">
    <location>
        <begin position="339"/>
        <end position="361"/>
    </location>
</feature>
<sequence length="481" mass="52851">MSSNTKNIVSMLTSANKTTLYTETGEVLELKNDGPHDLTRLSRKLLGSLKGTNSVPIDLNDYLMLKSAIVPEGYKQEGIVVTQMVNGQEIQGIFYPSKVQVAVQHEGREVVIPDVEKLQKHAIRANADNSPAVRNFLRRMATVVESRLHSAEDLMNFIERSELPLTNDGLIIGYKKVKQGKEPGTFVDCHTGNIVQSVGSRVWMTVEDVDPSRYRSCSNGLHVANLGYLNGFGGTHTLIVLVDPANFIAVPVGENDKCRVCSYDIIGVMTARGHEMVSSGSFVKRDQTFKSLIQDAVAGRHIQPTEAVEVKNQRVASRVPIEAGSAISVTALPLEEVNAETKESSGKSLNTDKPLPKKPKQKDILKMAKTKTANSRNIWDQAPTEVIAVFEDLRQEKGSKTAIAALHGTSTRSIGRWQDKYDFDGYVKFKAGNLTVAEQARLYFNQGAFDALAAFKKAKKKSFNALGFTAREEKQILAAIS</sequence>
<accession>E3PZ83</accession>
<dbReference type="Proteomes" id="UP000258344">
    <property type="component" value="Segment"/>
</dbReference>
<reference evidence="2 3" key="1">
    <citation type="journal article" date="2014" name="Front. Microbiol.">
        <title>Comparative genomics defines the core genome of the growing N4-like phage genus and identifies N4-like Roseophage specific genes.</title>
        <authorList>
            <person name="Chan J.Z."/>
            <person name="Millard A.D."/>
            <person name="Mann N.H."/>
            <person name="Schafer H."/>
        </authorList>
    </citation>
    <scope>NUCLEOTIDE SEQUENCE [LARGE SCALE GENOMIC DNA]</scope>
</reference>
<name>E3PZ83_9CAUD</name>
<organism evidence="2 3">
    <name type="scientific">Roseovarius sp. 217 phage 1</name>
    <dbReference type="NCBI Taxonomy" id="874471"/>
    <lineage>
        <taxon>Viruses</taxon>
        <taxon>Duplodnaviria</taxon>
        <taxon>Heunggongvirae</taxon>
        <taxon>Uroviricota</taxon>
        <taxon>Caudoviricetes</taxon>
        <taxon>Schitoviridae</taxon>
        <taxon>Rhodovirinae</taxon>
        <taxon>Plymouthvirus</taxon>
        <taxon>Roseovarius Plymouth podovirus 1</taxon>
    </lineage>
</organism>